<keyword evidence="1" id="KW-1133">Transmembrane helix</keyword>
<feature type="transmembrane region" description="Helical" evidence="1">
    <location>
        <begin position="117"/>
        <end position="138"/>
    </location>
</feature>
<feature type="transmembrane region" description="Helical" evidence="1">
    <location>
        <begin position="84"/>
        <end position="105"/>
    </location>
</feature>
<accession>A0A9P5N669</accession>
<evidence type="ECO:0000313" key="3">
    <source>
        <dbReference type="Proteomes" id="UP000759537"/>
    </source>
</evidence>
<feature type="transmembrane region" description="Helical" evidence="1">
    <location>
        <begin position="158"/>
        <end position="182"/>
    </location>
</feature>
<feature type="transmembrane region" description="Helical" evidence="1">
    <location>
        <begin position="230"/>
        <end position="248"/>
    </location>
</feature>
<sequence>MVDYHDPATIAQDFGGIVKFWHLMDGVFVWEFFTTLYYEWDVIRGHRPYRWTILVYSVARVSTLLAVILNMVGLNATTEINCQVWIIFEAFFAYLAFISSSLLIVLRVIAIWNRSKIIIAIAMGMWMTDIALFINGLIRLRSTWSPEANVCILVNFDSTLPTSIVSLVSDIGLLLIMLIGLLRLRLEAGGNFALGTFLWKQGLIWLLIATVSEVPSTTLAILNLNVSLNLITQTPSMIIMTIAATRVYRSLTNFNSPNISFESPRGTGRSMSEPRVRPVPIQINQVEVSVRTENDQFPTLPMSRSCSYISTDPQERYKAHEVTQVSLNVDAESGLEEK</sequence>
<dbReference type="EMBL" id="WHVB01000001">
    <property type="protein sequence ID" value="KAF8487450.1"/>
    <property type="molecule type" value="Genomic_DNA"/>
</dbReference>
<protein>
    <submittedName>
        <fullName evidence="2">Uncharacterized protein</fullName>
    </submittedName>
</protein>
<comment type="caution">
    <text evidence="2">The sequence shown here is derived from an EMBL/GenBank/DDBJ whole genome shotgun (WGS) entry which is preliminary data.</text>
</comment>
<feature type="transmembrane region" description="Helical" evidence="1">
    <location>
        <begin position="51"/>
        <end position="72"/>
    </location>
</feature>
<reference evidence="2" key="2">
    <citation type="journal article" date="2020" name="Nat. Commun.">
        <title>Large-scale genome sequencing of mycorrhizal fungi provides insights into the early evolution of symbiotic traits.</title>
        <authorList>
            <person name="Miyauchi S."/>
            <person name="Kiss E."/>
            <person name="Kuo A."/>
            <person name="Drula E."/>
            <person name="Kohler A."/>
            <person name="Sanchez-Garcia M."/>
            <person name="Morin E."/>
            <person name="Andreopoulos B."/>
            <person name="Barry K.W."/>
            <person name="Bonito G."/>
            <person name="Buee M."/>
            <person name="Carver A."/>
            <person name="Chen C."/>
            <person name="Cichocki N."/>
            <person name="Clum A."/>
            <person name="Culley D."/>
            <person name="Crous P.W."/>
            <person name="Fauchery L."/>
            <person name="Girlanda M."/>
            <person name="Hayes R.D."/>
            <person name="Keri Z."/>
            <person name="LaButti K."/>
            <person name="Lipzen A."/>
            <person name="Lombard V."/>
            <person name="Magnuson J."/>
            <person name="Maillard F."/>
            <person name="Murat C."/>
            <person name="Nolan M."/>
            <person name="Ohm R.A."/>
            <person name="Pangilinan J."/>
            <person name="Pereira M.F."/>
            <person name="Perotto S."/>
            <person name="Peter M."/>
            <person name="Pfister S."/>
            <person name="Riley R."/>
            <person name="Sitrit Y."/>
            <person name="Stielow J.B."/>
            <person name="Szollosi G."/>
            <person name="Zifcakova L."/>
            <person name="Stursova M."/>
            <person name="Spatafora J.W."/>
            <person name="Tedersoo L."/>
            <person name="Vaario L.M."/>
            <person name="Yamada A."/>
            <person name="Yan M."/>
            <person name="Wang P."/>
            <person name="Xu J."/>
            <person name="Bruns T."/>
            <person name="Baldrian P."/>
            <person name="Vilgalys R."/>
            <person name="Dunand C."/>
            <person name="Henrissat B."/>
            <person name="Grigoriev I.V."/>
            <person name="Hibbett D."/>
            <person name="Nagy L.G."/>
            <person name="Martin F.M."/>
        </authorList>
    </citation>
    <scope>NUCLEOTIDE SEQUENCE</scope>
    <source>
        <strain evidence="2">Prilba</strain>
    </source>
</reference>
<evidence type="ECO:0000256" key="1">
    <source>
        <dbReference type="SAM" id="Phobius"/>
    </source>
</evidence>
<feature type="transmembrane region" description="Helical" evidence="1">
    <location>
        <begin position="20"/>
        <end position="39"/>
    </location>
</feature>
<reference evidence="2" key="1">
    <citation type="submission" date="2019-10" db="EMBL/GenBank/DDBJ databases">
        <authorList>
            <consortium name="DOE Joint Genome Institute"/>
            <person name="Kuo A."/>
            <person name="Miyauchi S."/>
            <person name="Kiss E."/>
            <person name="Drula E."/>
            <person name="Kohler A."/>
            <person name="Sanchez-Garcia M."/>
            <person name="Andreopoulos B."/>
            <person name="Barry K.W."/>
            <person name="Bonito G."/>
            <person name="Buee M."/>
            <person name="Carver A."/>
            <person name="Chen C."/>
            <person name="Cichocki N."/>
            <person name="Clum A."/>
            <person name="Culley D."/>
            <person name="Crous P.W."/>
            <person name="Fauchery L."/>
            <person name="Girlanda M."/>
            <person name="Hayes R."/>
            <person name="Keri Z."/>
            <person name="LaButti K."/>
            <person name="Lipzen A."/>
            <person name="Lombard V."/>
            <person name="Magnuson J."/>
            <person name="Maillard F."/>
            <person name="Morin E."/>
            <person name="Murat C."/>
            <person name="Nolan M."/>
            <person name="Ohm R."/>
            <person name="Pangilinan J."/>
            <person name="Pereira M."/>
            <person name="Perotto S."/>
            <person name="Peter M."/>
            <person name="Riley R."/>
            <person name="Sitrit Y."/>
            <person name="Stielow B."/>
            <person name="Szollosi G."/>
            <person name="Zifcakova L."/>
            <person name="Stursova M."/>
            <person name="Spatafora J.W."/>
            <person name="Tedersoo L."/>
            <person name="Vaario L.-M."/>
            <person name="Yamada A."/>
            <person name="Yan M."/>
            <person name="Wang P."/>
            <person name="Xu J."/>
            <person name="Bruns T."/>
            <person name="Baldrian P."/>
            <person name="Vilgalys R."/>
            <person name="Henrissat B."/>
            <person name="Grigoriev I.V."/>
            <person name="Hibbett D."/>
            <person name="Nagy L.G."/>
            <person name="Martin F.M."/>
        </authorList>
    </citation>
    <scope>NUCLEOTIDE SEQUENCE</scope>
    <source>
        <strain evidence="2">Prilba</strain>
    </source>
</reference>
<proteinExistence type="predicted"/>
<dbReference type="OrthoDB" id="3197626at2759"/>
<dbReference type="AlphaFoldDB" id="A0A9P5N669"/>
<dbReference type="Proteomes" id="UP000759537">
    <property type="component" value="Unassembled WGS sequence"/>
</dbReference>
<name>A0A9P5N669_9AGAM</name>
<keyword evidence="1" id="KW-0472">Membrane</keyword>
<gene>
    <name evidence="2" type="ORF">DFH94DRAFT_27775</name>
</gene>
<organism evidence="2 3">
    <name type="scientific">Russula ochroleuca</name>
    <dbReference type="NCBI Taxonomy" id="152965"/>
    <lineage>
        <taxon>Eukaryota</taxon>
        <taxon>Fungi</taxon>
        <taxon>Dikarya</taxon>
        <taxon>Basidiomycota</taxon>
        <taxon>Agaricomycotina</taxon>
        <taxon>Agaricomycetes</taxon>
        <taxon>Russulales</taxon>
        <taxon>Russulaceae</taxon>
        <taxon>Russula</taxon>
    </lineage>
</organism>
<evidence type="ECO:0000313" key="2">
    <source>
        <dbReference type="EMBL" id="KAF8487450.1"/>
    </source>
</evidence>
<keyword evidence="1" id="KW-0812">Transmembrane</keyword>
<keyword evidence="3" id="KW-1185">Reference proteome</keyword>